<accession>A0ABR0SB45</accession>
<gene>
    <name evidence="1" type="ORF">PT974_10901</name>
</gene>
<dbReference type="Proteomes" id="UP001338125">
    <property type="component" value="Unassembled WGS sequence"/>
</dbReference>
<dbReference type="EMBL" id="JAVFKD010000015">
    <property type="protein sequence ID" value="KAK5989382.1"/>
    <property type="molecule type" value="Genomic_DNA"/>
</dbReference>
<keyword evidence="2" id="KW-1185">Reference proteome</keyword>
<organism evidence="1 2">
    <name type="scientific">Cladobotryum mycophilum</name>
    <dbReference type="NCBI Taxonomy" id="491253"/>
    <lineage>
        <taxon>Eukaryota</taxon>
        <taxon>Fungi</taxon>
        <taxon>Dikarya</taxon>
        <taxon>Ascomycota</taxon>
        <taxon>Pezizomycotina</taxon>
        <taxon>Sordariomycetes</taxon>
        <taxon>Hypocreomycetidae</taxon>
        <taxon>Hypocreales</taxon>
        <taxon>Hypocreaceae</taxon>
        <taxon>Cladobotryum</taxon>
    </lineage>
</organism>
<proteinExistence type="predicted"/>
<comment type="caution">
    <text evidence="1">The sequence shown here is derived from an EMBL/GenBank/DDBJ whole genome shotgun (WGS) entry which is preliminary data.</text>
</comment>
<sequence length="315" mass="35386">MEFTIIDFEDVQRDLDTGVTTNFNTNFHSAEDAPGYPIPSHAPYAFDKWLPLILRSRNLPSSDLQVITLSRAQTRVVLSAAAASIHTRVINRAYEEDLQEEVYPAFDKLVFPPEGLFMRFAACSAKDGVQKTPGKVSVHSVDEIILQMTTSARAWSALGNIMNHEDEKAPIYFLPFDAKIKVDREYRIFCAPESLRITAVSQYRWHKPWMFSGGSEQQMKQQAEKILDGIKTVHGSIISELQEPGNNELDDLLRKQGFTFDVIFFEDTGVSALIELNTFGVTSACGSCLFQWLNDVEVLYGKASDDVEFRVVAAS</sequence>
<evidence type="ECO:0008006" key="3">
    <source>
        <dbReference type="Google" id="ProtNLM"/>
    </source>
</evidence>
<evidence type="ECO:0000313" key="1">
    <source>
        <dbReference type="EMBL" id="KAK5989382.1"/>
    </source>
</evidence>
<reference evidence="1 2" key="1">
    <citation type="submission" date="2024-01" db="EMBL/GenBank/DDBJ databases">
        <title>Complete genome of Cladobotryum mycophilum ATHUM6906.</title>
        <authorList>
            <person name="Christinaki A.C."/>
            <person name="Myridakis A.I."/>
            <person name="Kouvelis V.N."/>
        </authorList>
    </citation>
    <scope>NUCLEOTIDE SEQUENCE [LARGE SCALE GENOMIC DNA]</scope>
    <source>
        <strain evidence="1 2">ATHUM6906</strain>
    </source>
</reference>
<evidence type="ECO:0000313" key="2">
    <source>
        <dbReference type="Proteomes" id="UP001338125"/>
    </source>
</evidence>
<protein>
    <recommendedName>
        <fullName evidence="3">Cell division cycle protein 123</fullName>
    </recommendedName>
</protein>
<name>A0ABR0SB45_9HYPO</name>